<evidence type="ECO:0000313" key="1">
    <source>
        <dbReference type="EMBL" id="EYC11570.1"/>
    </source>
</evidence>
<sequence>MIYSCLARIKFEQVGVIGSTNAPIRVFWLHPFFTHDDTHPKSWGRASNFETTATHDYVPLIKVAYISNIAGI</sequence>
<proteinExistence type="predicted"/>
<dbReference type="EMBL" id="JARK01001386">
    <property type="protein sequence ID" value="EYC11570.1"/>
    <property type="molecule type" value="Genomic_DNA"/>
</dbReference>
<dbReference type="Proteomes" id="UP000024635">
    <property type="component" value="Unassembled WGS sequence"/>
</dbReference>
<reference evidence="2" key="1">
    <citation type="journal article" date="2015" name="Nat. Genet.">
        <title>The genome and transcriptome of the zoonotic hookworm Ancylostoma ceylanicum identify infection-specific gene families.</title>
        <authorList>
            <person name="Schwarz E.M."/>
            <person name="Hu Y."/>
            <person name="Antoshechkin I."/>
            <person name="Miller M.M."/>
            <person name="Sternberg P.W."/>
            <person name="Aroian R.V."/>
        </authorList>
    </citation>
    <scope>NUCLEOTIDE SEQUENCE</scope>
    <source>
        <strain evidence="2">HY135</strain>
    </source>
</reference>
<protein>
    <submittedName>
        <fullName evidence="1">Uncharacterized protein</fullName>
    </submittedName>
</protein>
<evidence type="ECO:0000313" key="2">
    <source>
        <dbReference type="Proteomes" id="UP000024635"/>
    </source>
</evidence>
<gene>
    <name evidence="1" type="primary">Acey_s0050.g1983</name>
    <name evidence="1" type="ORF">Y032_0050g1983</name>
</gene>
<name>A0A016U8W7_9BILA</name>
<dbReference type="AlphaFoldDB" id="A0A016U8W7"/>
<keyword evidence="2" id="KW-1185">Reference proteome</keyword>
<comment type="caution">
    <text evidence="1">The sequence shown here is derived from an EMBL/GenBank/DDBJ whole genome shotgun (WGS) entry which is preliminary data.</text>
</comment>
<accession>A0A016U8W7</accession>
<organism evidence="1 2">
    <name type="scientific">Ancylostoma ceylanicum</name>
    <dbReference type="NCBI Taxonomy" id="53326"/>
    <lineage>
        <taxon>Eukaryota</taxon>
        <taxon>Metazoa</taxon>
        <taxon>Ecdysozoa</taxon>
        <taxon>Nematoda</taxon>
        <taxon>Chromadorea</taxon>
        <taxon>Rhabditida</taxon>
        <taxon>Rhabditina</taxon>
        <taxon>Rhabditomorpha</taxon>
        <taxon>Strongyloidea</taxon>
        <taxon>Ancylostomatidae</taxon>
        <taxon>Ancylostomatinae</taxon>
        <taxon>Ancylostoma</taxon>
    </lineage>
</organism>